<evidence type="ECO:0000256" key="2">
    <source>
        <dbReference type="ARBA" id="ARBA00009347"/>
    </source>
</evidence>
<dbReference type="InterPro" id="IPR037069">
    <property type="entry name" value="AcylCoA_DH/ox_N_sf"/>
</dbReference>
<dbReference type="InterPro" id="IPR006091">
    <property type="entry name" value="Acyl-CoA_Oxase/DH_mid-dom"/>
</dbReference>
<dbReference type="InterPro" id="IPR013786">
    <property type="entry name" value="AcylCoA_DH/ox_N"/>
</dbReference>
<evidence type="ECO:0000256" key="5">
    <source>
        <dbReference type="ARBA" id="ARBA00023002"/>
    </source>
</evidence>
<dbReference type="InterPro" id="IPR009075">
    <property type="entry name" value="AcylCo_DH/oxidase_C"/>
</dbReference>
<evidence type="ECO:0000259" key="7">
    <source>
        <dbReference type="Pfam" id="PF00441"/>
    </source>
</evidence>
<keyword evidence="4 6" id="KW-0274">FAD</keyword>
<dbReference type="Gene3D" id="1.10.540.10">
    <property type="entry name" value="Acyl-CoA dehydrogenase/oxidase, N-terminal domain"/>
    <property type="match status" value="1"/>
</dbReference>
<dbReference type="PROSITE" id="PS00073">
    <property type="entry name" value="ACYL_COA_DH_2"/>
    <property type="match status" value="1"/>
</dbReference>
<dbReference type="AlphaFoldDB" id="A0A542CSK9"/>
<dbReference type="Pfam" id="PF00441">
    <property type="entry name" value="Acyl-CoA_dh_1"/>
    <property type="match status" value="1"/>
</dbReference>
<proteinExistence type="inferred from homology"/>
<name>A0A542CSK9_AMYCI</name>
<evidence type="ECO:0000259" key="8">
    <source>
        <dbReference type="Pfam" id="PF02770"/>
    </source>
</evidence>
<feature type="domain" description="Acyl-CoA oxidase/dehydrogenase middle" evidence="8">
    <location>
        <begin position="126"/>
        <end position="219"/>
    </location>
</feature>
<dbReference type="PANTHER" id="PTHR43884">
    <property type="entry name" value="ACYL-COA DEHYDROGENASE"/>
    <property type="match status" value="1"/>
</dbReference>
<reference evidence="10 11" key="1">
    <citation type="submission" date="2019-06" db="EMBL/GenBank/DDBJ databases">
        <title>Sequencing the genomes of 1000 actinobacteria strains.</title>
        <authorList>
            <person name="Klenk H.-P."/>
        </authorList>
    </citation>
    <scope>NUCLEOTIDE SEQUENCE [LARGE SCALE GENOMIC DNA]</scope>
    <source>
        <strain evidence="10 11">DSM 45679</strain>
    </source>
</reference>
<dbReference type="Gene3D" id="1.20.140.10">
    <property type="entry name" value="Butyryl-CoA Dehydrogenase, subunit A, domain 3"/>
    <property type="match status" value="1"/>
</dbReference>
<evidence type="ECO:0000256" key="1">
    <source>
        <dbReference type="ARBA" id="ARBA00001974"/>
    </source>
</evidence>
<evidence type="ECO:0000259" key="9">
    <source>
        <dbReference type="Pfam" id="PF02771"/>
    </source>
</evidence>
<gene>
    <name evidence="10" type="ORF">FB471_5964</name>
</gene>
<comment type="cofactor">
    <cofactor evidence="1 6">
        <name>FAD</name>
        <dbReference type="ChEBI" id="CHEBI:57692"/>
    </cofactor>
</comment>
<dbReference type="SUPFAM" id="SSF47203">
    <property type="entry name" value="Acyl-CoA dehydrogenase C-terminal domain-like"/>
    <property type="match status" value="1"/>
</dbReference>
<evidence type="ECO:0000313" key="10">
    <source>
        <dbReference type="EMBL" id="TQI93819.1"/>
    </source>
</evidence>
<comment type="caution">
    <text evidence="10">The sequence shown here is derived from an EMBL/GenBank/DDBJ whole genome shotgun (WGS) entry which is preliminary data.</text>
</comment>
<dbReference type="FunFam" id="2.40.110.10:FF:000002">
    <property type="entry name" value="Acyl-CoA dehydrogenase fadE12"/>
    <property type="match status" value="1"/>
</dbReference>
<keyword evidence="5 6" id="KW-0560">Oxidoreductase</keyword>
<feature type="domain" description="Acyl-CoA dehydrogenase/oxidase N-terminal" evidence="9">
    <location>
        <begin position="8"/>
        <end position="121"/>
    </location>
</feature>
<evidence type="ECO:0000313" key="11">
    <source>
        <dbReference type="Proteomes" id="UP000320876"/>
    </source>
</evidence>
<dbReference type="PROSITE" id="PS00072">
    <property type="entry name" value="ACYL_COA_DH_1"/>
    <property type="match status" value="1"/>
</dbReference>
<dbReference type="Pfam" id="PF02770">
    <property type="entry name" value="Acyl-CoA_dh_M"/>
    <property type="match status" value="1"/>
</dbReference>
<dbReference type="Pfam" id="PF02771">
    <property type="entry name" value="Acyl-CoA_dh_N"/>
    <property type="match status" value="1"/>
</dbReference>
<organism evidence="10 11">
    <name type="scientific">Amycolatopsis cihanbeyliensis</name>
    <dbReference type="NCBI Taxonomy" id="1128664"/>
    <lineage>
        <taxon>Bacteria</taxon>
        <taxon>Bacillati</taxon>
        <taxon>Actinomycetota</taxon>
        <taxon>Actinomycetes</taxon>
        <taxon>Pseudonocardiales</taxon>
        <taxon>Pseudonocardiaceae</taxon>
        <taxon>Amycolatopsis</taxon>
    </lineage>
</organism>
<dbReference type="RefSeq" id="WP_142002945.1">
    <property type="nucleotide sequence ID" value="NZ_VFML01000002.1"/>
</dbReference>
<dbReference type="InterPro" id="IPR046373">
    <property type="entry name" value="Acyl-CoA_Oxase/DH_mid-dom_sf"/>
</dbReference>
<keyword evidence="3 6" id="KW-0285">Flavoprotein</keyword>
<comment type="similarity">
    <text evidence="2 6">Belongs to the acyl-CoA dehydrogenase family.</text>
</comment>
<accession>A0A542CSK9</accession>
<evidence type="ECO:0000256" key="4">
    <source>
        <dbReference type="ARBA" id="ARBA00022827"/>
    </source>
</evidence>
<dbReference type="GO" id="GO:0050660">
    <property type="term" value="F:flavin adenine dinucleotide binding"/>
    <property type="evidence" value="ECO:0007669"/>
    <property type="project" value="InterPro"/>
</dbReference>
<dbReference type="InterPro" id="IPR036250">
    <property type="entry name" value="AcylCo_DH-like_C"/>
</dbReference>
<keyword evidence="11" id="KW-1185">Reference proteome</keyword>
<dbReference type="InterPro" id="IPR006089">
    <property type="entry name" value="Acyl-CoA_DH_CS"/>
</dbReference>
<sequence length="383" mass="41336">MSTDPLKTPERLELRKTVRRFVEREVLPHLDEWERAGELPRDLHRKAGEIGLLGVAFPGSAGGGDGDYLDALTVTEEIHYAGGSGGLIASLFTCGIAVPHIVSAGDPAQIERWVRPTLAGDLIGSLAVTEPDGGSDVSSVRTTARRDGEHYVVNGSKTFITSGARADFVTTVVRTGDPGAHGLSLLVVERGTPGFTVTRRLEKMGWNCSDTAELSYVDVQVPAENLVGAEGSGFGQLATHFVTERLSLAVQAYATAQRALDLTLDWCRLRETFGRPLISRQLVQHKLVEMARRVDVARGYTRQVALRHVAGEDVIAEACFAKNTAVEAGEWVVNEAVQLHGGLGYLREAEVERHYRDIRILGIGGGTNEILAGLAAKRLGFHA</sequence>
<evidence type="ECO:0000256" key="6">
    <source>
        <dbReference type="RuleBase" id="RU362125"/>
    </source>
</evidence>
<protein>
    <submittedName>
        <fullName evidence="10">Acyl-CoA dehydrogenase</fullName>
    </submittedName>
</protein>
<dbReference type="Proteomes" id="UP000320876">
    <property type="component" value="Unassembled WGS sequence"/>
</dbReference>
<feature type="domain" description="Acyl-CoA dehydrogenase/oxidase C-terminal" evidence="7">
    <location>
        <begin position="231"/>
        <end position="379"/>
    </location>
</feature>
<dbReference type="GO" id="GO:0003995">
    <property type="term" value="F:acyl-CoA dehydrogenase activity"/>
    <property type="evidence" value="ECO:0007669"/>
    <property type="project" value="InterPro"/>
</dbReference>
<dbReference type="FunFam" id="1.20.140.10:FF:000001">
    <property type="entry name" value="Acyl-CoA dehydrogenase"/>
    <property type="match status" value="1"/>
</dbReference>
<dbReference type="OrthoDB" id="8876745at2"/>
<dbReference type="SUPFAM" id="SSF56645">
    <property type="entry name" value="Acyl-CoA dehydrogenase NM domain-like"/>
    <property type="match status" value="1"/>
</dbReference>
<evidence type="ECO:0000256" key="3">
    <source>
        <dbReference type="ARBA" id="ARBA00022630"/>
    </source>
</evidence>
<dbReference type="Gene3D" id="2.40.110.10">
    <property type="entry name" value="Butyryl-CoA Dehydrogenase, subunit A, domain 2"/>
    <property type="match status" value="1"/>
</dbReference>
<dbReference type="PANTHER" id="PTHR43884:SF12">
    <property type="entry name" value="ISOVALERYL-COA DEHYDROGENASE, MITOCHONDRIAL-RELATED"/>
    <property type="match status" value="1"/>
</dbReference>
<dbReference type="EMBL" id="VFML01000002">
    <property type="protein sequence ID" value="TQI93819.1"/>
    <property type="molecule type" value="Genomic_DNA"/>
</dbReference>
<dbReference type="InterPro" id="IPR009100">
    <property type="entry name" value="AcylCoA_DH/oxidase_NM_dom_sf"/>
</dbReference>